<reference evidence="2" key="1">
    <citation type="submission" date="2016-10" db="EMBL/GenBank/DDBJ databases">
        <title>Comparative genomics uncovers the prolific and rare metabolic potential of the cyanobacterial genus Moorea.</title>
        <authorList>
            <person name="Leao T."/>
            <person name="Castelao G."/>
            <person name="Korobeynikov A."/>
            <person name="Monroe E.A."/>
            <person name="Podell S."/>
            <person name="Glukhov E."/>
            <person name="Allen E."/>
            <person name="Gerwick W.H."/>
            <person name="Gerwick L."/>
        </authorList>
    </citation>
    <scope>NUCLEOTIDE SEQUENCE [LARGE SCALE GENOMIC DNA]</scope>
    <source>
        <strain evidence="2">JHB</strain>
    </source>
</reference>
<sequence length="219" mass="23519">MVLILLVISLPWPMGTPSTNQGNQMKNLRAITPSSYIIAACALTGIVSFSAVTSQAGQMKFLPSGNSTATVQVESVDNQDLLAAVPIPSSELPPALEKNTVFRAIASGGFFGQTVETRLLNNGQVIQQYIRINGNSTPTEIARISPQDVKGFKTFLNKEVDFGQFDQLSYPAPIGAADYISVTLSSNAGTTRYADIGHDQLPEALQQVIQNWETIVSSK</sequence>
<accession>A0A1D9FWU2</accession>
<organism evidence="1 2">
    <name type="scientific">Moorena producens (strain JHB)</name>
    <dbReference type="NCBI Taxonomy" id="1454205"/>
    <lineage>
        <taxon>Bacteria</taxon>
        <taxon>Bacillati</taxon>
        <taxon>Cyanobacteriota</taxon>
        <taxon>Cyanophyceae</taxon>
        <taxon>Coleofasciculales</taxon>
        <taxon>Coleofasciculaceae</taxon>
        <taxon>Moorena</taxon>
    </lineage>
</organism>
<evidence type="ECO:0000313" key="1">
    <source>
        <dbReference type="EMBL" id="AOY79793.2"/>
    </source>
</evidence>
<name>A0A1D9FWU2_MOOP1</name>
<gene>
    <name evidence="1" type="ORF">BJP36_07495</name>
</gene>
<dbReference type="EMBL" id="CP017708">
    <property type="protein sequence ID" value="AOY79793.2"/>
    <property type="molecule type" value="Genomic_DNA"/>
</dbReference>
<protein>
    <submittedName>
        <fullName evidence="1">Uncharacterized protein</fullName>
    </submittedName>
</protein>
<evidence type="ECO:0000313" key="2">
    <source>
        <dbReference type="Proteomes" id="UP000176944"/>
    </source>
</evidence>
<dbReference type="AlphaFoldDB" id="A0A1D9FWU2"/>
<dbReference type="Proteomes" id="UP000176944">
    <property type="component" value="Chromosome"/>
</dbReference>
<proteinExistence type="predicted"/>